<dbReference type="EMBL" id="JAGWCR010000001">
    <property type="protein sequence ID" value="MBS3647247.1"/>
    <property type="molecule type" value="Genomic_DNA"/>
</dbReference>
<keyword evidence="2" id="KW-1185">Reference proteome</keyword>
<accession>A0A942E2B6</accession>
<protein>
    <submittedName>
        <fullName evidence="1">Uncharacterized protein</fullName>
    </submittedName>
</protein>
<dbReference type="RefSeq" id="WP_188252804.1">
    <property type="nucleotide sequence ID" value="NZ_JABVCF010000001.1"/>
</dbReference>
<evidence type="ECO:0000313" key="1">
    <source>
        <dbReference type="EMBL" id="MBS3647247.1"/>
    </source>
</evidence>
<proteinExistence type="predicted"/>
<sequence length="74" mass="7956">MTLLQIITHYVDTRRNKSNPLSVAGAIKAIRMVAPHCHLSDRELADLVAVAAIGRGFTIDFDGLPDESPSRAAA</sequence>
<organism evidence="1 2">
    <name type="scientific">Pseudaminobacter soli</name>
    <name type="common">ex Zhang et al. 2022</name>
    <dbReference type="NCBI Taxonomy" id="2831468"/>
    <lineage>
        <taxon>Bacteria</taxon>
        <taxon>Pseudomonadati</taxon>
        <taxon>Pseudomonadota</taxon>
        <taxon>Alphaproteobacteria</taxon>
        <taxon>Hyphomicrobiales</taxon>
        <taxon>Phyllobacteriaceae</taxon>
        <taxon>Pseudaminobacter</taxon>
    </lineage>
</organism>
<reference evidence="1" key="1">
    <citation type="submission" date="2021-04" db="EMBL/GenBank/DDBJ databases">
        <title>Pseudaminobacter soli sp. nov., isolated from paddy soil contaminated by heavy metals.</title>
        <authorList>
            <person name="Zhang K."/>
        </authorList>
    </citation>
    <scope>NUCLEOTIDE SEQUENCE</scope>
    <source>
        <strain evidence="1">19-2017</strain>
    </source>
</reference>
<dbReference type="AlphaFoldDB" id="A0A942E2B6"/>
<name>A0A942E2B6_9HYPH</name>
<gene>
    <name evidence="1" type="ORF">KEU06_01225</name>
</gene>
<evidence type="ECO:0000313" key="2">
    <source>
        <dbReference type="Proteomes" id="UP000680348"/>
    </source>
</evidence>
<comment type="caution">
    <text evidence="1">The sequence shown here is derived from an EMBL/GenBank/DDBJ whole genome shotgun (WGS) entry which is preliminary data.</text>
</comment>
<dbReference type="Proteomes" id="UP000680348">
    <property type="component" value="Unassembled WGS sequence"/>
</dbReference>